<feature type="transmembrane region" description="Helical" evidence="8">
    <location>
        <begin position="23"/>
        <end position="48"/>
    </location>
</feature>
<proteinExistence type="predicted"/>
<dbReference type="SUPFAM" id="SSF56784">
    <property type="entry name" value="HAD-like"/>
    <property type="match status" value="2"/>
</dbReference>
<dbReference type="InterPro" id="IPR023214">
    <property type="entry name" value="HAD_sf"/>
</dbReference>
<evidence type="ECO:0000256" key="8">
    <source>
        <dbReference type="SAM" id="Phobius"/>
    </source>
</evidence>
<dbReference type="InterPro" id="IPR018303">
    <property type="entry name" value="ATPase_P-typ_P_site"/>
</dbReference>
<evidence type="ECO:0000259" key="9">
    <source>
        <dbReference type="Pfam" id="PF16212"/>
    </source>
</evidence>
<feature type="compositionally biased region" description="Low complexity" evidence="7">
    <location>
        <begin position="488"/>
        <end position="498"/>
    </location>
</feature>
<dbReference type="PRINTS" id="PR00119">
    <property type="entry name" value="CATATPASE"/>
</dbReference>
<reference evidence="10" key="1">
    <citation type="submission" date="2024-03" db="EMBL/GenBank/DDBJ databases">
        <authorList>
            <consortium name="ELIXIR-Norway"/>
            <consortium name="Elixir Norway"/>
        </authorList>
    </citation>
    <scope>NUCLEOTIDE SEQUENCE</scope>
</reference>
<evidence type="ECO:0000256" key="1">
    <source>
        <dbReference type="ARBA" id="ARBA00004141"/>
    </source>
</evidence>
<dbReference type="SUPFAM" id="SSF81660">
    <property type="entry name" value="Metal cation-transporting ATPase, ATP-binding domain N"/>
    <property type="match status" value="1"/>
</dbReference>
<keyword evidence="11" id="KW-1185">Reference proteome</keyword>
<dbReference type="InterPro" id="IPR032630">
    <property type="entry name" value="P_typ_ATPase_c"/>
</dbReference>
<keyword evidence="4" id="KW-0460">Magnesium</keyword>
<protein>
    <recommendedName>
        <fullName evidence="9">P-type ATPase C-terminal domain-containing protein</fullName>
    </recommendedName>
</protein>
<dbReference type="InterPro" id="IPR023299">
    <property type="entry name" value="ATPase_P-typ_cyto_dom_N"/>
</dbReference>
<dbReference type="NCBIfam" id="TIGR01494">
    <property type="entry name" value="ATPase_P-type"/>
    <property type="match status" value="1"/>
</dbReference>
<evidence type="ECO:0000313" key="11">
    <source>
        <dbReference type="Proteomes" id="UP001497522"/>
    </source>
</evidence>
<organism evidence="10 11">
    <name type="scientific">Sphagnum jensenii</name>
    <dbReference type="NCBI Taxonomy" id="128206"/>
    <lineage>
        <taxon>Eukaryota</taxon>
        <taxon>Viridiplantae</taxon>
        <taxon>Streptophyta</taxon>
        <taxon>Embryophyta</taxon>
        <taxon>Bryophyta</taxon>
        <taxon>Sphagnophytina</taxon>
        <taxon>Sphagnopsida</taxon>
        <taxon>Sphagnales</taxon>
        <taxon>Sphagnaceae</taxon>
        <taxon>Sphagnum</taxon>
    </lineage>
</organism>
<evidence type="ECO:0000256" key="4">
    <source>
        <dbReference type="ARBA" id="ARBA00022842"/>
    </source>
</evidence>
<dbReference type="Pfam" id="PF13246">
    <property type="entry name" value="Cation_ATPase"/>
    <property type="match status" value="1"/>
</dbReference>
<accession>A0ABP0ZWR1</accession>
<feature type="region of interest" description="Disordered" evidence="7">
    <location>
        <begin position="488"/>
        <end position="519"/>
    </location>
</feature>
<dbReference type="SUPFAM" id="SSF81665">
    <property type="entry name" value="Calcium ATPase, transmembrane domain M"/>
    <property type="match status" value="1"/>
</dbReference>
<dbReference type="InterPro" id="IPR032675">
    <property type="entry name" value="LRR_dom_sf"/>
</dbReference>
<dbReference type="Proteomes" id="UP001497522">
    <property type="component" value="Unassembled WGS sequence"/>
</dbReference>
<keyword evidence="3" id="KW-0479">Metal-binding</keyword>
<dbReference type="Gene3D" id="3.40.1110.10">
    <property type="entry name" value="Calcium-transporting ATPase, cytoplasmic domain N"/>
    <property type="match status" value="1"/>
</dbReference>
<dbReference type="Gene3D" id="3.80.10.10">
    <property type="entry name" value="Ribonuclease Inhibitor"/>
    <property type="match status" value="1"/>
</dbReference>
<dbReference type="InterPro" id="IPR001757">
    <property type="entry name" value="P_typ_ATPase"/>
</dbReference>
<evidence type="ECO:0000256" key="5">
    <source>
        <dbReference type="ARBA" id="ARBA00022989"/>
    </source>
</evidence>
<dbReference type="InterPro" id="IPR023298">
    <property type="entry name" value="ATPase_P-typ_TM_dom_sf"/>
</dbReference>
<dbReference type="Gene3D" id="3.40.50.1000">
    <property type="entry name" value="HAD superfamily/HAD-like"/>
    <property type="match status" value="1"/>
</dbReference>
<dbReference type="Pfam" id="PF16212">
    <property type="entry name" value="PhoLip_ATPase_C"/>
    <property type="match status" value="1"/>
</dbReference>
<dbReference type="PANTHER" id="PTHR24092">
    <property type="entry name" value="PROBABLE PHOSPHOLIPID-TRANSPORTING ATPASE"/>
    <property type="match status" value="1"/>
</dbReference>
<evidence type="ECO:0000256" key="7">
    <source>
        <dbReference type="SAM" id="MobiDB-lite"/>
    </source>
</evidence>
<feature type="domain" description="P-type ATPase C-terminal" evidence="9">
    <location>
        <begin position="653"/>
        <end position="685"/>
    </location>
</feature>
<keyword evidence="6 8" id="KW-0472">Membrane</keyword>
<gene>
    <name evidence="10" type="ORF">CSSPJE1EN2_LOCUS24838</name>
</gene>
<sequence length="858" mass="94547">MRELILGTYSPPSVIPIYNPNKAAVASIISFLNSLILYGYFIPIALYVSLEIVRVIQAQFIATDIHMYDPITNKAAKVKSAGLNEELGQVDAIFSDKTGTLTCNQMDFFRVSIAGVAYGIGTTEVERAAKQLGIALGGGPSPRDPKDNLLQFSSDRKAELQGSINMMDHNNNYGHDNNPYREKGFTFYDPRLLGGNWIHEPSSQNIQFFMQILALCHTTIPDGIPKDPTSMRYRAESPDEAALVVAAKQFGFYFYKRTPTMLHVRETVSPNSNPVDQVYQLLNVLEFSIARKQMSVIVRFPNGRLLLLSKGVDFVMLQRVDKNKSGFVKETNKHWKDFGEVGLRTLMVAYKQLDEEEYTKWQAKYAEARTTAGRERDLRTEELADEIEQGLTVAGGTGVEDKLQDGVPKAIDRFARAEGPEAHALEERATRDNLSRDEIAEEQKAFVGRKLSEALDLVLTHQENLGESMSSAKAVSFNESLQSALSRSLSRTSTLSRNLSKHSGRHSRTPSAGTQNGFQMMPLTSNHKHTVGIGDLSDRLVSLGDAADYPLRKADQHSHTIKYALVIDGQSLAFILAEEELQERFLQVCINRASVLCYRVSPRQKAQVTQLVRKGLGQKRLCVAIGDGVYDVGMIQATDVGVGIAGVEGAQAAMVADYAIAQFRFLERLLLVHGRRCYRRISLMSFSLANNSPMGVIPVGFATSASLEAFSVSGNGLNGTIPADLGALSKLSSLSLSNSLLSGQIPVPIGNDFNLAVPLLRNNQPNGSIPNELGALSNLEEPDLGRNRLFGSIPPDLANCSRLSYLSRDRNNRMGEIPVEASQLEQLHEFFSATECFPRDHPFKLGKFDTVAEFGSPK</sequence>
<dbReference type="EMBL" id="CAXHBF010000040">
    <property type="protein sequence ID" value="CAK9854906.1"/>
    <property type="molecule type" value="Genomic_DNA"/>
</dbReference>
<evidence type="ECO:0000256" key="3">
    <source>
        <dbReference type="ARBA" id="ARBA00022723"/>
    </source>
</evidence>
<comment type="subcellular location">
    <subcellularLocation>
        <location evidence="1">Membrane</location>
        <topology evidence="1">Multi-pass membrane protein</topology>
    </subcellularLocation>
</comment>
<dbReference type="PROSITE" id="PS00154">
    <property type="entry name" value="ATPASE_E1_E2"/>
    <property type="match status" value="1"/>
</dbReference>
<name>A0ABP0ZWR1_9BRYO</name>
<evidence type="ECO:0000313" key="10">
    <source>
        <dbReference type="EMBL" id="CAK9854906.1"/>
    </source>
</evidence>
<dbReference type="InterPro" id="IPR036412">
    <property type="entry name" value="HAD-like_sf"/>
</dbReference>
<comment type="caution">
    <text evidence="10">The sequence shown here is derived from an EMBL/GenBank/DDBJ whole genome shotgun (WGS) entry which is preliminary data.</text>
</comment>
<feature type="compositionally biased region" description="Polar residues" evidence="7">
    <location>
        <begin position="509"/>
        <end position="519"/>
    </location>
</feature>
<dbReference type="PANTHER" id="PTHR24092:SF189">
    <property type="entry name" value="PHOSPHOLIPID-TRANSPORTING ATPASE"/>
    <property type="match status" value="1"/>
</dbReference>
<evidence type="ECO:0000256" key="2">
    <source>
        <dbReference type="ARBA" id="ARBA00022692"/>
    </source>
</evidence>
<keyword evidence="5 8" id="KW-1133">Transmembrane helix</keyword>
<evidence type="ECO:0000256" key="6">
    <source>
        <dbReference type="ARBA" id="ARBA00023136"/>
    </source>
</evidence>
<keyword evidence="2 8" id="KW-0812">Transmembrane</keyword>
<dbReference type="SUPFAM" id="SSF52058">
    <property type="entry name" value="L domain-like"/>
    <property type="match status" value="1"/>
</dbReference>
<feature type="compositionally biased region" description="Basic residues" evidence="7">
    <location>
        <begin position="499"/>
        <end position="508"/>
    </location>
</feature>